<dbReference type="Gene3D" id="3.40.50.300">
    <property type="entry name" value="P-loop containing nucleotide triphosphate hydrolases"/>
    <property type="match status" value="1"/>
</dbReference>
<evidence type="ECO:0000256" key="1">
    <source>
        <dbReference type="ARBA" id="ARBA00022448"/>
    </source>
</evidence>
<organism evidence="5 6">
    <name type="scientific">Chryseomicrobium palamuruense</name>
    <dbReference type="NCBI Taxonomy" id="682973"/>
    <lineage>
        <taxon>Bacteria</taxon>
        <taxon>Bacillati</taxon>
        <taxon>Bacillota</taxon>
        <taxon>Bacilli</taxon>
        <taxon>Bacillales</taxon>
        <taxon>Caryophanaceae</taxon>
        <taxon>Chryseomicrobium</taxon>
    </lineage>
</organism>
<keyword evidence="2" id="KW-0547">Nucleotide-binding</keyword>
<dbReference type="PANTHER" id="PTHR42788:SF13">
    <property type="entry name" value="ALIPHATIC SULFONATES IMPORT ATP-BINDING PROTEIN SSUB"/>
    <property type="match status" value="1"/>
</dbReference>
<dbReference type="PROSITE" id="PS00211">
    <property type="entry name" value="ABC_TRANSPORTER_1"/>
    <property type="match status" value="1"/>
</dbReference>
<proteinExistence type="predicted"/>
<dbReference type="InterPro" id="IPR003593">
    <property type="entry name" value="AAA+_ATPase"/>
</dbReference>
<keyword evidence="3 5" id="KW-0067">ATP-binding</keyword>
<comment type="caution">
    <text evidence="5">The sequence shown here is derived from an EMBL/GenBank/DDBJ whole genome shotgun (WGS) entry which is preliminary data.</text>
</comment>
<dbReference type="InterPro" id="IPR050166">
    <property type="entry name" value="ABC_transporter_ATP-bind"/>
</dbReference>
<dbReference type="RefSeq" id="WP_378139652.1">
    <property type="nucleotide sequence ID" value="NZ_JBHSEF010000009.1"/>
</dbReference>
<evidence type="ECO:0000256" key="3">
    <source>
        <dbReference type="ARBA" id="ARBA00022840"/>
    </source>
</evidence>
<reference evidence="6" key="1">
    <citation type="journal article" date="2019" name="Int. J. Syst. Evol. Microbiol.">
        <title>The Global Catalogue of Microorganisms (GCM) 10K type strain sequencing project: providing services to taxonomists for standard genome sequencing and annotation.</title>
        <authorList>
            <consortium name="The Broad Institute Genomics Platform"/>
            <consortium name="The Broad Institute Genome Sequencing Center for Infectious Disease"/>
            <person name="Wu L."/>
            <person name="Ma J."/>
        </authorList>
    </citation>
    <scope>NUCLEOTIDE SEQUENCE [LARGE SCALE GENOMIC DNA]</scope>
    <source>
        <strain evidence="6">CCUG 50353</strain>
    </source>
</reference>
<evidence type="ECO:0000313" key="5">
    <source>
        <dbReference type="EMBL" id="MFC4353849.1"/>
    </source>
</evidence>
<evidence type="ECO:0000256" key="2">
    <source>
        <dbReference type="ARBA" id="ARBA00022741"/>
    </source>
</evidence>
<accession>A0ABV8URW5</accession>
<dbReference type="Pfam" id="PF00005">
    <property type="entry name" value="ABC_tran"/>
    <property type="match status" value="1"/>
</dbReference>
<evidence type="ECO:0000313" key="6">
    <source>
        <dbReference type="Proteomes" id="UP001595733"/>
    </source>
</evidence>
<dbReference type="GO" id="GO:0005524">
    <property type="term" value="F:ATP binding"/>
    <property type="evidence" value="ECO:0007669"/>
    <property type="project" value="UniProtKB-KW"/>
</dbReference>
<sequence length="261" mass="29632">MGDAPFLSVEEISKAFHSDQVLNQVLDSISFTIQRGETIALLGESGCGKSTLLNIIGGFERPDQGLVKLQNESITKPSRKAIMLFQHYGLLPWKSALKNVEFGLESSSLSAKERAERARHYLDLVGLSGKSQMFPHEVSGGMKQRIAIARALAPQPELILMDEPFAALDTFNRYHLQDQLLNIQAKEQTTIVLVTHDIDEAIYLADRIFIMHSNPGRIHHEIHVELSKPRDRSHPDFYTYRKQILDEFHFSRQESAIEFHI</sequence>
<evidence type="ECO:0000259" key="4">
    <source>
        <dbReference type="PROSITE" id="PS50893"/>
    </source>
</evidence>
<dbReference type="EMBL" id="JBHSEF010000009">
    <property type="protein sequence ID" value="MFC4353849.1"/>
    <property type="molecule type" value="Genomic_DNA"/>
</dbReference>
<dbReference type="InterPro" id="IPR027417">
    <property type="entry name" value="P-loop_NTPase"/>
</dbReference>
<dbReference type="InterPro" id="IPR017871">
    <property type="entry name" value="ABC_transporter-like_CS"/>
</dbReference>
<dbReference type="Proteomes" id="UP001595733">
    <property type="component" value="Unassembled WGS sequence"/>
</dbReference>
<dbReference type="PROSITE" id="PS50893">
    <property type="entry name" value="ABC_TRANSPORTER_2"/>
    <property type="match status" value="1"/>
</dbReference>
<dbReference type="InterPro" id="IPR003439">
    <property type="entry name" value="ABC_transporter-like_ATP-bd"/>
</dbReference>
<keyword evidence="6" id="KW-1185">Reference proteome</keyword>
<dbReference type="SMART" id="SM00382">
    <property type="entry name" value="AAA"/>
    <property type="match status" value="1"/>
</dbReference>
<dbReference type="PANTHER" id="PTHR42788">
    <property type="entry name" value="TAURINE IMPORT ATP-BINDING PROTEIN-RELATED"/>
    <property type="match status" value="1"/>
</dbReference>
<dbReference type="SUPFAM" id="SSF52540">
    <property type="entry name" value="P-loop containing nucleoside triphosphate hydrolases"/>
    <property type="match status" value="1"/>
</dbReference>
<dbReference type="CDD" id="cd03293">
    <property type="entry name" value="ABC_NrtD_SsuB_transporters"/>
    <property type="match status" value="1"/>
</dbReference>
<keyword evidence="1" id="KW-0813">Transport</keyword>
<protein>
    <submittedName>
        <fullName evidence="5">ABC transporter ATP-binding protein</fullName>
    </submittedName>
</protein>
<gene>
    <name evidence="5" type="ORF">ACFO0S_02060</name>
</gene>
<name>A0ABV8URW5_9BACL</name>
<feature type="domain" description="ABC transporter" evidence="4">
    <location>
        <begin position="7"/>
        <end position="238"/>
    </location>
</feature>